<feature type="compositionally biased region" description="Pro residues" evidence="7">
    <location>
        <begin position="35"/>
        <end position="50"/>
    </location>
</feature>
<evidence type="ECO:0000256" key="5">
    <source>
        <dbReference type="ARBA" id="ARBA00022989"/>
    </source>
</evidence>
<dbReference type="OrthoDB" id="10260614at2759"/>
<keyword evidence="6 8" id="KW-0472">Membrane</keyword>
<dbReference type="InterPro" id="IPR022764">
    <property type="entry name" value="Peptidase_S54_rhomboid_dom"/>
</dbReference>
<feature type="transmembrane region" description="Helical" evidence="8">
    <location>
        <begin position="316"/>
        <end position="334"/>
    </location>
</feature>
<feature type="transmembrane region" description="Helical" evidence="8">
    <location>
        <begin position="223"/>
        <end position="241"/>
    </location>
</feature>
<keyword evidence="4 8" id="KW-0812">Transmembrane</keyword>
<dbReference type="GO" id="GO:0004252">
    <property type="term" value="F:serine-type endopeptidase activity"/>
    <property type="evidence" value="ECO:0007669"/>
    <property type="project" value="InterPro"/>
</dbReference>
<feature type="non-terminal residue" evidence="10">
    <location>
        <position position="352"/>
    </location>
</feature>
<dbReference type="KEGG" id="tng:GSTEN00021170G001"/>
<feature type="domain" description="Peptidase S54 rhomboid" evidence="9">
    <location>
        <begin position="188"/>
        <end position="328"/>
    </location>
</feature>
<feature type="region of interest" description="Disordered" evidence="7">
    <location>
        <begin position="1"/>
        <end position="50"/>
    </location>
</feature>
<evidence type="ECO:0000259" key="9">
    <source>
        <dbReference type="Pfam" id="PF01694"/>
    </source>
</evidence>
<evidence type="ECO:0000256" key="8">
    <source>
        <dbReference type="SAM" id="Phobius"/>
    </source>
</evidence>
<feature type="compositionally biased region" description="Basic and acidic residues" evidence="7">
    <location>
        <begin position="12"/>
        <end position="21"/>
    </location>
</feature>
<feature type="transmembrane region" description="Helical" evidence="8">
    <location>
        <begin position="148"/>
        <end position="167"/>
    </location>
</feature>
<dbReference type="EMBL" id="CAAE01014677">
    <property type="protein sequence ID" value="CAG02168.1"/>
    <property type="molecule type" value="Genomic_DNA"/>
</dbReference>
<comment type="catalytic activity">
    <reaction evidence="1">
        <text>Cleaves type-1 transmembrane domains using a catalytic dyad composed of serine and histidine that are contributed by different transmembrane domains.</text>
        <dbReference type="EC" id="3.4.21.105"/>
    </reaction>
</comment>
<dbReference type="Pfam" id="PF01694">
    <property type="entry name" value="Rhomboid"/>
    <property type="match status" value="1"/>
</dbReference>
<feature type="transmembrane region" description="Helical" evidence="8">
    <location>
        <begin position="188"/>
        <end position="211"/>
    </location>
</feature>
<reference evidence="10" key="1">
    <citation type="journal article" date="2004" name="Nature">
        <title>Genome duplication in the teleost fish Tetraodon nigroviridis reveals the early vertebrate proto-karyotype.</title>
        <authorList>
            <person name="Jaillon O."/>
            <person name="Aury J.-M."/>
            <person name="Brunet F."/>
            <person name="Petit J.-L."/>
            <person name="Stange-Thomann N."/>
            <person name="Mauceli E."/>
            <person name="Bouneau L."/>
            <person name="Fischer C."/>
            <person name="Ozouf-Costaz C."/>
            <person name="Bernot A."/>
            <person name="Nicaud S."/>
            <person name="Jaffe D."/>
            <person name="Fisher S."/>
            <person name="Lutfalla G."/>
            <person name="Dossat C."/>
            <person name="Segurens B."/>
            <person name="Dasilva C."/>
            <person name="Salanoubat M."/>
            <person name="Levy M."/>
            <person name="Boudet N."/>
            <person name="Castellano S."/>
            <person name="Anthouard V."/>
            <person name="Jubin C."/>
            <person name="Castelli V."/>
            <person name="Katinka M."/>
            <person name="Vacherie B."/>
            <person name="Biemont C."/>
            <person name="Skalli Z."/>
            <person name="Cattolico L."/>
            <person name="Poulain J."/>
            <person name="De Berardinis V."/>
            <person name="Cruaud C."/>
            <person name="Duprat S."/>
            <person name="Brottier P."/>
            <person name="Coutanceau J.-P."/>
            <person name="Gouzy J."/>
            <person name="Parra G."/>
            <person name="Lardier G."/>
            <person name="Chapple C."/>
            <person name="McKernan K.J."/>
            <person name="McEwan P."/>
            <person name="Bosak S."/>
            <person name="Kellis M."/>
            <person name="Volff J.-N."/>
            <person name="Guigo R."/>
            <person name="Zody M.C."/>
            <person name="Mesirov J."/>
            <person name="Lindblad-Toh K."/>
            <person name="Birren B."/>
            <person name="Nusbaum C."/>
            <person name="Kahn D."/>
            <person name="Robinson-Rechavi M."/>
            <person name="Laudet V."/>
            <person name="Schachter V."/>
            <person name="Quetier F."/>
            <person name="Saurin W."/>
            <person name="Scarpelli C."/>
            <person name="Wincker P."/>
            <person name="Lander E.S."/>
            <person name="Weissenbach J."/>
            <person name="Roest Crollius H."/>
        </authorList>
    </citation>
    <scope>NUCLEOTIDE SEQUENCE [LARGE SCALE GENOMIC DNA]</scope>
</reference>
<protein>
    <recommendedName>
        <fullName evidence="3">rhomboid protease</fullName>
        <ecNumber evidence="3">3.4.21.105</ecNumber>
    </recommendedName>
</protein>
<proteinExistence type="predicted"/>
<keyword evidence="5 8" id="KW-1133">Transmembrane helix</keyword>
<dbReference type="GO" id="GO:0016020">
    <property type="term" value="C:membrane"/>
    <property type="evidence" value="ECO:0007669"/>
    <property type="project" value="UniProtKB-SubCell"/>
</dbReference>
<evidence type="ECO:0000313" key="10">
    <source>
        <dbReference type="EMBL" id="CAG02168.1"/>
    </source>
</evidence>
<evidence type="ECO:0000256" key="3">
    <source>
        <dbReference type="ARBA" id="ARBA00013039"/>
    </source>
</evidence>
<dbReference type="PANTHER" id="PTHR43731">
    <property type="entry name" value="RHOMBOID PROTEASE"/>
    <property type="match status" value="1"/>
</dbReference>
<evidence type="ECO:0000256" key="2">
    <source>
        <dbReference type="ARBA" id="ARBA00004141"/>
    </source>
</evidence>
<dbReference type="AlphaFoldDB" id="Q4SB14"/>
<sequence>FQQQCSFRRASRKPESKKVAEDLGPSQASEARAPQRPPTPHWEQPVPPDSPRAFGRLLRPLVFTVGVRCCSPRTAAHVPQKLTPCQFTGSAFGSAAIWQYESLKSRVQSYFDEVQADWLEKLRPQKRGDVRREINQWWLSLTEGQRTVTGILAANALVFLCWRVPALQPSMIRYFTSNPASKSLCTPMILSSFSHFSFLHMAANMYVLWSFSTSAVSMLGREQFVAVYLSAAIMAVLAAVCTKMPEAKLSIIFLPMFTFTASNVRSSAPSGRLAGVCDPQRPSSLSPPPQALKAIVAMDAAGVVLGWRFFDHAAHLGGAMFGIWYALWGHQLIWKKREHLVKLWHDLRSRGG</sequence>
<feature type="non-terminal residue" evidence="10">
    <location>
        <position position="1"/>
    </location>
</feature>
<evidence type="ECO:0000256" key="7">
    <source>
        <dbReference type="SAM" id="MobiDB-lite"/>
    </source>
</evidence>
<dbReference type="EC" id="3.4.21.105" evidence="3"/>
<dbReference type="InterPro" id="IPR035952">
    <property type="entry name" value="Rhomboid-like_sf"/>
</dbReference>
<name>Q4SB14_TETNG</name>
<dbReference type="InterPro" id="IPR050925">
    <property type="entry name" value="Rhomboid_protease_S54"/>
</dbReference>
<reference evidence="10" key="2">
    <citation type="submission" date="2004-02" db="EMBL/GenBank/DDBJ databases">
        <authorList>
            <consortium name="Genoscope"/>
            <consortium name="Whitehead Institute Centre for Genome Research"/>
        </authorList>
    </citation>
    <scope>NUCLEOTIDE SEQUENCE</scope>
</reference>
<evidence type="ECO:0000256" key="6">
    <source>
        <dbReference type="ARBA" id="ARBA00023136"/>
    </source>
</evidence>
<evidence type="ECO:0000256" key="1">
    <source>
        <dbReference type="ARBA" id="ARBA00000156"/>
    </source>
</evidence>
<organism evidence="10">
    <name type="scientific">Tetraodon nigroviridis</name>
    <name type="common">Spotted green pufferfish</name>
    <name type="synonym">Chelonodon nigroviridis</name>
    <dbReference type="NCBI Taxonomy" id="99883"/>
    <lineage>
        <taxon>Eukaryota</taxon>
        <taxon>Metazoa</taxon>
        <taxon>Chordata</taxon>
        <taxon>Craniata</taxon>
        <taxon>Vertebrata</taxon>
        <taxon>Euteleostomi</taxon>
        <taxon>Actinopterygii</taxon>
        <taxon>Neopterygii</taxon>
        <taxon>Teleostei</taxon>
        <taxon>Neoteleostei</taxon>
        <taxon>Acanthomorphata</taxon>
        <taxon>Eupercaria</taxon>
        <taxon>Tetraodontiformes</taxon>
        <taxon>Tetradontoidea</taxon>
        <taxon>Tetraodontidae</taxon>
        <taxon>Tetraodon</taxon>
    </lineage>
</organism>
<comment type="subcellular location">
    <subcellularLocation>
        <location evidence="2">Membrane</location>
        <topology evidence="2">Multi-pass membrane protein</topology>
    </subcellularLocation>
</comment>
<evidence type="ECO:0000256" key="4">
    <source>
        <dbReference type="ARBA" id="ARBA00022692"/>
    </source>
</evidence>
<dbReference type="SUPFAM" id="SSF144091">
    <property type="entry name" value="Rhomboid-like"/>
    <property type="match status" value="1"/>
</dbReference>
<comment type="caution">
    <text evidence="10">The sequence shown here is derived from an EMBL/GenBank/DDBJ whole genome shotgun (WGS) entry which is preliminary data.</text>
</comment>
<dbReference type="GO" id="GO:0006465">
    <property type="term" value="P:signal peptide processing"/>
    <property type="evidence" value="ECO:0007669"/>
    <property type="project" value="TreeGrafter"/>
</dbReference>
<dbReference type="PANTHER" id="PTHR43731:SF29">
    <property type="entry name" value="PRESENILINS-ASSOCIATED RHOMBOID-LIKE PROTEIN, MITOCHONDRIAL"/>
    <property type="match status" value="1"/>
</dbReference>
<dbReference type="Gene3D" id="1.20.1540.10">
    <property type="entry name" value="Rhomboid-like"/>
    <property type="match status" value="1"/>
</dbReference>
<accession>Q4SB14</accession>
<gene>
    <name evidence="10" type="ORF">GSTENG00021170001</name>
</gene>